<protein>
    <submittedName>
        <fullName evidence="2">Uncharacterized protein</fullName>
    </submittedName>
</protein>
<organism evidence="2">
    <name type="scientific">Rhodosorus marinus</name>
    <dbReference type="NCBI Taxonomy" id="101924"/>
    <lineage>
        <taxon>Eukaryota</taxon>
        <taxon>Rhodophyta</taxon>
        <taxon>Stylonematophyceae</taxon>
        <taxon>Stylonematales</taxon>
        <taxon>Stylonemataceae</taxon>
        <taxon>Rhodosorus</taxon>
    </lineage>
</organism>
<proteinExistence type="predicted"/>
<evidence type="ECO:0000313" key="2">
    <source>
        <dbReference type="EMBL" id="CAD8398988.1"/>
    </source>
</evidence>
<dbReference type="AlphaFoldDB" id="A0A7S0BNG0"/>
<gene>
    <name evidence="2" type="ORF">RMAR0315_LOCUS8980</name>
</gene>
<sequence length="100" mass="10956">MQVAGRKTPAASMLVGSSSGRRRKAGPVDRYQLPLYSIPERIVHIPALPSPPSLLQTPFYLTPSYKVGKPSAYSLGAISSVMIRNVEKLTLCSMMRMFTT</sequence>
<accession>A0A7S0BNG0</accession>
<evidence type="ECO:0000256" key="1">
    <source>
        <dbReference type="SAM" id="MobiDB-lite"/>
    </source>
</evidence>
<dbReference type="EMBL" id="HBEK01016457">
    <property type="protein sequence ID" value="CAD8398988.1"/>
    <property type="molecule type" value="Transcribed_RNA"/>
</dbReference>
<reference evidence="2" key="1">
    <citation type="submission" date="2021-01" db="EMBL/GenBank/DDBJ databases">
        <authorList>
            <person name="Corre E."/>
            <person name="Pelletier E."/>
            <person name="Niang G."/>
            <person name="Scheremetjew M."/>
            <person name="Finn R."/>
            <person name="Kale V."/>
            <person name="Holt S."/>
            <person name="Cochrane G."/>
            <person name="Meng A."/>
            <person name="Brown T."/>
            <person name="Cohen L."/>
        </authorList>
    </citation>
    <scope>NUCLEOTIDE SEQUENCE</scope>
    <source>
        <strain evidence="2">UTEX LB 2760</strain>
    </source>
</reference>
<feature type="region of interest" description="Disordered" evidence="1">
    <location>
        <begin position="1"/>
        <end position="25"/>
    </location>
</feature>
<name>A0A7S0BNG0_9RHOD</name>